<organism evidence="2 3">
    <name type="scientific">Streptococcus ictaluri 707-05</name>
    <dbReference type="NCBI Taxonomy" id="764299"/>
    <lineage>
        <taxon>Bacteria</taxon>
        <taxon>Bacillati</taxon>
        <taxon>Bacillota</taxon>
        <taxon>Bacilli</taxon>
        <taxon>Lactobacillales</taxon>
        <taxon>Streptococcaceae</taxon>
        <taxon>Streptococcus</taxon>
    </lineage>
</organism>
<reference evidence="2 3" key="1">
    <citation type="journal article" date="2014" name="Int. J. Syst. Evol. Microbiol.">
        <title>Phylogenomics and the dynamic genome evolution of the genus Streptococcus.</title>
        <authorList>
            <consortium name="The Broad Institute Genome Sequencing Platform"/>
            <person name="Richards V.P."/>
            <person name="Palmer S.R."/>
            <person name="Pavinski Bitar P.D."/>
            <person name="Qin X."/>
            <person name="Weinstock G.M."/>
            <person name="Highlander S.K."/>
            <person name="Town C.D."/>
            <person name="Burne R.A."/>
            <person name="Stanhope M.J."/>
        </authorList>
    </citation>
    <scope>NUCLEOTIDE SEQUENCE [LARGE SCALE GENOMIC DNA]</scope>
    <source>
        <strain evidence="2 3">707-05</strain>
    </source>
</reference>
<dbReference type="STRING" id="764299.STRIC_1837"/>
<dbReference type="InterPro" id="IPR007492">
    <property type="entry name" value="LytTR_DNA-bd_dom"/>
</dbReference>
<evidence type="ECO:0000259" key="1">
    <source>
        <dbReference type="PROSITE" id="PS50930"/>
    </source>
</evidence>
<accession>G5K4V0</accession>
<dbReference type="Gene3D" id="2.40.50.1020">
    <property type="entry name" value="LytTr DNA-binding domain"/>
    <property type="match status" value="1"/>
</dbReference>
<feature type="domain" description="HTH LytTR-type" evidence="1">
    <location>
        <begin position="1"/>
        <end position="41"/>
    </location>
</feature>
<dbReference type="Proteomes" id="UP000003330">
    <property type="component" value="Unassembled WGS sequence"/>
</dbReference>
<dbReference type="Pfam" id="PF04397">
    <property type="entry name" value="LytTR"/>
    <property type="match status" value="1"/>
</dbReference>
<dbReference type="eggNOG" id="COG3279">
    <property type="taxonomic scope" value="Bacteria"/>
</dbReference>
<protein>
    <submittedName>
        <fullName evidence="2">LytTr DNA-binding domain protein</fullName>
    </submittedName>
</protein>
<dbReference type="GO" id="GO:0003677">
    <property type="term" value="F:DNA binding"/>
    <property type="evidence" value="ECO:0007669"/>
    <property type="project" value="UniProtKB-KW"/>
</dbReference>
<evidence type="ECO:0000313" key="2">
    <source>
        <dbReference type="EMBL" id="EHI69005.1"/>
    </source>
</evidence>
<dbReference type="EMBL" id="AEUX02000007">
    <property type="protein sequence ID" value="EHI69005.1"/>
    <property type="molecule type" value="Genomic_DNA"/>
</dbReference>
<keyword evidence="3" id="KW-1185">Reference proteome</keyword>
<comment type="caution">
    <text evidence="2">The sequence shown here is derived from an EMBL/GenBank/DDBJ whole genome shotgun (WGS) entry which is preliminary data.</text>
</comment>
<dbReference type="AlphaFoldDB" id="G5K4V0"/>
<gene>
    <name evidence="2" type="ORF">STRIC_1837</name>
</gene>
<keyword evidence="2" id="KW-0238">DNA-binding</keyword>
<sequence length="43" mass="5086">MVNLDNVVRIDKAKQLLYFENGDSCMVSRLKMKSLFEKWKAVH</sequence>
<proteinExistence type="predicted"/>
<name>G5K4V0_9STRE</name>
<dbReference type="PROSITE" id="PS50930">
    <property type="entry name" value="HTH_LYTTR"/>
    <property type="match status" value="1"/>
</dbReference>
<evidence type="ECO:0000313" key="3">
    <source>
        <dbReference type="Proteomes" id="UP000003330"/>
    </source>
</evidence>